<feature type="compositionally biased region" description="Low complexity" evidence="5">
    <location>
        <begin position="734"/>
        <end position="747"/>
    </location>
</feature>
<dbReference type="SMART" id="SM00088">
    <property type="entry name" value="PINT"/>
    <property type="match status" value="1"/>
</dbReference>
<organism evidence="7 8">
    <name type="scientific">Trichinella nativa</name>
    <dbReference type="NCBI Taxonomy" id="6335"/>
    <lineage>
        <taxon>Eukaryota</taxon>
        <taxon>Metazoa</taxon>
        <taxon>Ecdysozoa</taxon>
        <taxon>Nematoda</taxon>
        <taxon>Enoplea</taxon>
        <taxon>Dorylaimia</taxon>
        <taxon>Trichinellida</taxon>
        <taxon>Trichinellidae</taxon>
        <taxon>Trichinella</taxon>
    </lineage>
</organism>
<dbReference type="Gene3D" id="1.25.40.860">
    <property type="match status" value="2"/>
</dbReference>
<accession>A0A0V1KWI1</accession>
<dbReference type="GO" id="GO:0003743">
    <property type="term" value="F:translation initiation factor activity"/>
    <property type="evidence" value="ECO:0007669"/>
    <property type="project" value="UniProtKB-KW"/>
</dbReference>
<feature type="non-terminal residue" evidence="7">
    <location>
        <position position="1"/>
    </location>
</feature>
<dbReference type="OrthoDB" id="18884at2759"/>
<dbReference type="GO" id="GO:0003729">
    <property type="term" value="F:mRNA binding"/>
    <property type="evidence" value="ECO:0007669"/>
    <property type="project" value="TreeGrafter"/>
</dbReference>
<dbReference type="Pfam" id="PF22591">
    <property type="entry name" value="eIF3a_PCI_TPR-like"/>
    <property type="match status" value="1"/>
</dbReference>
<keyword evidence="8" id="KW-1185">Reference proteome</keyword>
<keyword evidence="3" id="KW-0694">RNA-binding</keyword>
<sequence length="1059" mass="123297">LDIRASMVKDFKMDHHDNVSDALRKANELISDGKKELALQTLKEFVNNAHNRVLCQGYTQLMIKILYLCTELREDETARDMLLYYLQMCQQKDVPSLTDVLLYYLKLADDKARITKLQLQDLGVKDFDLNEAPERLLLAMAAEEEPLGRTGYFELTPWLRYLWESYKNCLHLLSNNQRVEILYHTVLERAFYYCLKYDRKSEFCELADIMMYHKELAQKYHDDETSVKLSKFETVFLYVKSHFIQLEISIELQLWQQACTCIANIQKLIASSGCYPKPAKFAVYMKKAAMVFWKSNNIMLHAAALLQEFSTRKQADKAWFDKRNKMAVRLATRILLAVLSISEADCLSASAQYFDDNLIDRSDLIKTFFKRPGLPLKRCLVKEMMYLGVNLCAMPEMLEFYEKLQIVQNPLLLAQKLRPYLRMIEECGYPDYQQYLDKLYSVICIKIVKQLSRFYKTIPMEKLYGLIPYFSEDRLERELADASKRNIVDLRINYMKRMVEFGAQHSVISGEVKDEVVDNTVAGLPVMQALDLITDVHENLQRTHCPSNKVASDEDIVEEREKSADYMKLFRIFRAYFPEDQCAILCEKFNMVELRKEYREIKRRILSEGIRDREKHAAEKMRLKREEFLNMEREGTFREGKSVILQDLEKQSNTVGEENGQNANELKTSEKDCSGDEALSRRIDNILRIALVAFEWVLAIFDMRMLLTRMLEDAMKDIDQRGHLERSENTNISEEQQQQQQQQLNERQQCRGENDLPEISKRESCKLGLEEEDKKPKVEELTKEIVVCRLDDERFQGNCKHEQEKQDKKPKVEELSSKIVVCSLDNERYPLCRPNVGEIKGEMTWNEYLVLLKEDLAHSCLEAHRDPGAEIYFLIEPVIRNEKREILIFKSTLPSSSTFASYSEQPPAVYQVEVKYKSALFVELDGRSRRHQCKFTYRNDLVRFLPPNASGNLPGKSFQTCGMEPPDDIPITLFIGVKKTIDNGSEKYTCIVELHELVLCRKPFQQKSPKLIQIKNQPAFQFATLRCSTKSIAGLPHLSTIPEIGENDDDDDDGSEDQP</sequence>
<evidence type="ECO:0000313" key="7">
    <source>
        <dbReference type="EMBL" id="KRZ51684.1"/>
    </source>
</evidence>
<gene>
    <name evidence="7" type="primary">egl-45</name>
    <name evidence="7" type="ORF">T02_3018</name>
</gene>
<protein>
    <submittedName>
        <fullName evidence="7">Eukaryotic translation initiation factor 3 subunit A</fullName>
    </submittedName>
</protein>
<dbReference type="Proteomes" id="UP000054721">
    <property type="component" value="Unassembled WGS sequence"/>
</dbReference>
<dbReference type="GO" id="GO:0002188">
    <property type="term" value="P:translation reinitiation"/>
    <property type="evidence" value="ECO:0007669"/>
    <property type="project" value="TreeGrafter"/>
</dbReference>
<dbReference type="InterPro" id="IPR027512">
    <property type="entry name" value="EIF3A"/>
</dbReference>
<dbReference type="Gene3D" id="4.10.860.10">
    <property type="entry name" value="UVR domain"/>
    <property type="match status" value="1"/>
</dbReference>
<feature type="domain" description="PCI" evidence="6">
    <location>
        <begin position="434"/>
        <end position="523"/>
    </location>
</feature>
<evidence type="ECO:0000256" key="1">
    <source>
        <dbReference type="ARBA" id="ARBA00022490"/>
    </source>
</evidence>
<reference evidence="7 8" key="1">
    <citation type="submission" date="2015-05" db="EMBL/GenBank/DDBJ databases">
        <title>Evolution of Trichinella species and genotypes.</title>
        <authorList>
            <person name="Korhonen P.K."/>
            <person name="Edoardo P."/>
            <person name="Giuseppe L.R."/>
            <person name="Gasser R.B."/>
        </authorList>
    </citation>
    <scope>NUCLEOTIDE SEQUENCE [LARGE SCALE GENOMIC DNA]</scope>
    <source>
        <strain evidence="7">ISS10</strain>
    </source>
</reference>
<feature type="region of interest" description="Disordered" evidence="5">
    <location>
        <begin position="728"/>
        <end position="755"/>
    </location>
</feature>
<feature type="compositionally biased region" description="Acidic residues" evidence="5">
    <location>
        <begin position="1045"/>
        <end position="1059"/>
    </location>
</feature>
<comment type="caution">
    <text evidence="7">The sequence shown here is derived from an EMBL/GenBank/DDBJ whole genome shotgun (WGS) entry which is preliminary data.</text>
</comment>
<dbReference type="EMBL" id="JYDW01000218">
    <property type="protein sequence ID" value="KRZ51684.1"/>
    <property type="molecule type" value="Genomic_DNA"/>
</dbReference>
<feature type="region of interest" description="Disordered" evidence="5">
    <location>
        <begin position="1038"/>
        <end position="1059"/>
    </location>
</feature>
<feature type="compositionally biased region" description="Polar residues" evidence="5">
    <location>
        <begin position="651"/>
        <end position="666"/>
    </location>
</feature>
<evidence type="ECO:0000256" key="5">
    <source>
        <dbReference type="SAM" id="MobiDB-lite"/>
    </source>
</evidence>
<dbReference type="InterPro" id="IPR000717">
    <property type="entry name" value="PCI_dom"/>
</dbReference>
<dbReference type="GO" id="GO:0043614">
    <property type="term" value="C:multi-eIF complex"/>
    <property type="evidence" value="ECO:0007669"/>
    <property type="project" value="TreeGrafter"/>
</dbReference>
<evidence type="ECO:0000256" key="4">
    <source>
        <dbReference type="ARBA" id="ARBA00022917"/>
    </source>
</evidence>
<keyword evidence="4" id="KW-0648">Protein biosynthesis</keyword>
<dbReference type="GO" id="GO:0001732">
    <property type="term" value="P:formation of cytoplasmic translation initiation complex"/>
    <property type="evidence" value="ECO:0007669"/>
    <property type="project" value="TreeGrafter"/>
</dbReference>
<feature type="region of interest" description="Disordered" evidence="5">
    <location>
        <begin position="651"/>
        <end position="674"/>
    </location>
</feature>
<dbReference type="PANTHER" id="PTHR14005:SF0">
    <property type="entry name" value="EUKARYOTIC TRANSLATION INITIATION FACTOR 3 SUBUNIT A"/>
    <property type="match status" value="1"/>
</dbReference>
<name>A0A0V1KWI1_9BILA</name>
<evidence type="ECO:0000259" key="6">
    <source>
        <dbReference type="SMART" id="SM00088"/>
    </source>
</evidence>
<evidence type="ECO:0000256" key="3">
    <source>
        <dbReference type="ARBA" id="ARBA00022884"/>
    </source>
</evidence>
<keyword evidence="2 7" id="KW-0396">Initiation factor</keyword>
<dbReference type="STRING" id="6335.A0A0V1KWI1"/>
<evidence type="ECO:0000256" key="2">
    <source>
        <dbReference type="ARBA" id="ARBA00022540"/>
    </source>
</evidence>
<dbReference type="PANTHER" id="PTHR14005">
    <property type="entry name" value="EUKARYOTIC TRANSLATION INITIATION FACTOR 3, THETA SUBUNIT"/>
    <property type="match status" value="1"/>
</dbReference>
<evidence type="ECO:0000313" key="8">
    <source>
        <dbReference type="Proteomes" id="UP000054721"/>
    </source>
</evidence>
<dbReference type="GO" id="GO:0071540">
    <property type="term" value="C:eukaryotic translation initiation factor 3 complex, eIF3e"/>
    <property type="evidence" value="ECO:0007669"/>
    <property type="project" value="TreeGrafter"/>
</dbReference>
<proteinExistence type="predicted"/>
<dbReference type="GO" id="GO:0071541">
    <property type="term" value="C:eukaryotic translation initiation factor 3 complex, eIF3m"/>
    <property type="evidence" value="ECO:0007669"/>
    <property type="project" value="TreeGrafter"/>
</dbReference>
<dbReference type="InterPro" id="IPR054711">
    <property type="entry name" value="eIF3a_PCI_TPR-like"/>
</dbReference>
<dbReference type="AlphaFoldDB" id="A0A0V1KWI1"/>
<keyword evidence="1" id="KW-0963">Cytoplasm</keyword>